<dbReference type="Proteomes" id="UP001259832">
    <property type="component" value="Unassembled WGS sequence"/>
</dbReference>
<dbReference type="CDD" id="cd14686">
    <property type="entry name" value="bZIP"/>
    <property type="match status" value="1"/>
</dbReference>
<name>A0AAD9GEL0_9STRA</name>
<keyword evidence="4" id="KW-1185">Reference proteome</keyword>
<feature type="coiled-coil region" evidence="1">
    <location>
        <begin position="78"/>
        <end position="125"/>
    </location>
</feature>
<gene>
    <name evidence="3" type="ORF">P3T76_009786</name>
</gene>
<sequence length="324" mass="36675">MKGSELVTPSTTEPDLSPARSDLGPSSSAGRIVNDVSDESTRLTLRQRSLSVMTEESSTASPRLEPKTTPALSDKQAIRREQCRANQARYRNKQLNRKRELQQQNQRLEEEIQGLKIKRRSIQFERRTNQSPWTIIGEVFRLLEDGFQSPWRLASTEEMLKHTDTRKSLEFLQKSFVHDVTMGVLQGINSLMDQWRRYSLYFEEPHLELKRVETVTAGVVSAVATLSVTITEFTIRCVLPHLTAPKGGKGRAVINKKLLGQRIDCSCTMVFLFDEGNGRVIRIEPTIDWISPVLRLLGKLKDVSITLGQALVTSECILGELPEQ</sequence>
<evidence type="ECO:0000256" key="2">
    <source>
        <dbReference type="SAM" id="MobiDB-lite"/>
    </source>
</evidence>
<evidence type="ECO:0000313" key="3">
    <source>
        <dbReference type="EMBL" id="KAK1937008.1"/>
    </source>
</evidence>
<comment type="caution">
    <text evidence="3">The sequence shown here is derived from an EMBL/GenBank/DDBJ whole genome shotgun (WGS) entry which is preliminary data.</text>
</comment>
<organism evidence="3 4">
    <name type="scientific">Phytophthora citrophthora</name>
    <dbReference type="NCBI Taxonomy" id="4793"/>
    <lineage>
        <taxon>Eukaryota</taxon>
        <taxon>Sar</taxon>
        <taxon>Stramenopiles</taxon>
        <taxon>Oomycota</taxon>
        <taxon>Peronosporomycetes</taxon>
        <taxon>Peronosporales</taxon>
        <taxon>Peronosporaceae</taxon>
        <taxon>Phytophthora</taxon>
    </lineage>
</organism>
<accession>A0AAD9GEL0</accession>
<feature type="compositionally biased region" description="Polar residues" evidence="2">
    <location>
        <begin position="42"/>
        <end position="61"/>
    </location>
</feature>
<proteinExistence type="predicted"/>
<feature type="region of interest" description="Disordered" evidence="2">
    <location>
        <begin position="1"/>
        <end position="75"/>
    </location>
</feature>
<evidence type="ECO:0000256" key="1">
    <source>
        <dbReference type="SAM" id="Coils"/>
    </source>
</evidence>
<protein>
    <submittedName>
        <fullName evidence="3">BZIP transcription factor 1</fullName>
    </submittedName>
</protein>
<dbReference type="AlphaFoldDB" id="A0AAD9GEL0"/>
<reference evidence="3" key="1">
    <citation type="submission" date="2023-08" db="EMBL/GenBank/DDBJ databases">
        <title>Reference Genome Resource for the Citrus Pathogen Phytophthora citrophthora.</title>
        <authorList>
            <person name="Moller H."/>
            <person name="Coetzee B."/>
            <person name="Rose L.J."/>
            <person name="Van Niekerk J.M."/>
        </authorList>
    </citation>
    <scope>NUCLEOTIDE SEQUENCE</scope>
    <source>
        <strain evidence="3">STE-U-9442</strain>
    </source>
</reference>
<keyword evidence="1" id="KW-0175">Coiled coil</keyword>
<evidence type="ECO:0000313" key="4">
    <source>
        <dbReference type="Proteomes" id="UP001259832"/>
    </source>
</evidence>
<dbReference type="EMBL" id="JASMQC010000020">
    <property type="protein sequence ID" value="KAK1937008.1"/>
    <property type="molecule type" value="Genomic_DNA"/>
</dbReference>